<gene>
    <name evidence="1" type="ORF">L6164_032436</name>
</gene>
<sequence length="197" mass="21131">MATAGFIYDFVGVSCWNATENRVISLELRDLKLSGQVPEPLKYCRSLQKLDIGSNALYGTIPSQICSWLPFLVTLYLSDDALSGYIPATLGKCTYLNELILSNNQFSGAIPYALGNLSRLKSLSVADNHLTGTIPLFFNRFAKEDFTGNSDLCGGSKCGGLSKKNVAVIIAAGVAGAAAALLLAFGLWFCDKCQKVN</sequence>
<proteinExistence type="predicted"/>
<protein>
    <submittedName>
        <fullName evidence="1">Uncharacterized protein</fullName>
    </submittedName>
</protein>
<comment type="caution">
    <text evidence="1">The sequence shown here is derived from an EMBL/GenBank/DDBJ whole genome shotgun (WGS) entry which is preliminary data.</text>
</comment>
<dbReference type="Proteomes" id="UP000828941">
    <property type="component" value="Chromosome 13"/>
</dbReference>
<name>A0ACB9KNL6_BAUVA</name>
<keyword evidence="2" id="KW-1185">Reference proteome</keyword>
<accession>A0ACB9KNL6</accession>
<organism evidence="1 2">
    <name type="scientific">Bauhinia variegata</name>
    <name type="common">Purple orchid tree</name>
    <name type="synonym">Phanera variegata</name>
    <dbReference type="NCBI Taxonomy" id="167791"/>
    <lineage>
        <taxon>Eukaryota</taxon>
        <taxon>Viridiplantae</taxon>
        <taxon>Streptophyta</taxon>
        <taxon>Embryophyta</taxon>
        <taxon>Tracheophyta</taxon>
        <taxon>Spermatophyta</taxon>
        <taxon>Magnoliopsida</taxon>
        <taxon>eudicotyledons</taxon>
        <taxon>Gunneridae</taxon>
        <taxon>Pentapetalae</taxon>
        <taxon>rosids</taxon>
        <taxon>fabids</taxon>
        <taxon>Fabales</taxon>
        <taxon>Fabaceae</taxon>
        <taxon>Cercidoideae</taxon>
        <taxon>Cercideae</taxon>
        <taxon>Bauhiniinae</taxon>
        <taxon>Bauhinia</taxon>
    </lineage>
</organism>
<dbReference type="EMBL" id="CM039438">
    <property type="protein sequence ID" value="KAI4298929.1"/>
    <property type="molecule type" value="Genomic_DNA"/>
</dbReference>
<reference evidence="1 2" key="1">
    <citation type="journal article" date="2022" name="DNA Res.">
        <title>Chromosomal-level genome assembly of the orchid tree Bauhinia variegata (Leguminosae; Cercidoideae) supports the allotetraploid origin hypothesis of Bauhinia.</title>
        <authorList>
            <person name="Zhong Y."/>
            <person name="Chen Y."/>
            <person name="Zheng D."/>
            <person name="Pang J."/>
            <person name="Liu Y."/>
            <person name="Luo S."/>
            <person name="Meng S."/>
            <person name="Qian L."/>
            <person name="Wei D."/>
            <person name="Dai S."/>
            <person name="Zhou R."/>
        </authorList>
    </citation>
    <scope>NUCLEOTIDE SEQUENCE [LARGE SCALE GENOMIC DNA]</scope>
    <source>
        <strain evidence="1">BV-YZ2020</strain>
    </source>
</reference>
<evidence type="ECO:0000313" key="1">
    <source>
        <dbReference type="EMBL" id="KAI4298929.1"/>
    </source>
</evidence>
<evidence type="ECO:0000313" key="2">
    <source>
        <dbReference type="Proteomes" id="UP000828941"/>
    </source>
</evidence>